<dbReference type="SUPFAM" id="SSF48371">
    <property type="entry name" value="ARM repeat"/>
    <property type="match status" value="1"/>
</dbReference>
<dbReference type="SUPFAM" id="SSF48403">
    <property type="entry name" value="Ankyrin repeat"/>
    <property type="match status" value="1"/>
</dbReference>
<evidence type="ECO:0000313" key="4">
    <source>
        <dbReference type="Proteomes" id="UP000694404"/>
    </source>
</evidence>
<reference evidence="3" key="1">
    <citation type="submission" date="2025-08" db="UniProtKB">
        <authorList>
            <consortium name="Ensembl"/>
        </authorList>
    </citation>
    <scope>IDENTIFICATION</scope>
</reference>
<dbReference type="PANTHER" id="PTHR46464">
    <property type="entry name" value="ANK_REP_REGION DOMAIN-CONTAINING PROTEIN"/>
    <property type="match status" value="1"/>
</dbReference>
<dbReference type="InterPro" id="IPR016024">
    <property type="entry name" value="ARM-type_fold"/>
</dbReference>
<dbReference type="OMA" id="FMGLFKT"/>
<dbReference type="Gene3D" id="1.25.40.20">
    <property type="entry name" value="Ankyrin repeat-containing domain"/>
    <property type="match status" value="1"/>
</dbReference>
<keyword evidence="1" id="KW-0040">ANK repeat</keyword>
<dbReference type="Proteomes" id="UP000694404">
    <property type="component" value="Unplaced"/>
</dbReference>
<feature type="repeat" description="ARM" evidence="2">
    <location>
        <begin position="644"/>
        <end position="686"/>
    </location>
</feature>
<dbReference type="Gene3D" id="1.25.10.10">
    <property type="entry name" value="Leucine-rich Repeat Variant"/>
    <property type="match status" value="1"/>
</dbReference>
<dbReference type="GeneTree" id="ENSGT00680000100065"/>
<dbReference type="InterPro" id="IPR011989">
    <property type="entry name" value="ARM-like"/>
</dbReference>
<reference evidence="3" key="2">
    <citation type="submission" date="2025-09" db="UniProtKB">
        <authorList>
            <consortium name="Ensembl"/>
        </authorList>
    </citation>
    <scope>IDENTIFICATION</scope>
</reference>
<dbReference type="InterPro" id="IPR036770">
    <property type="entry name" value="Ankyrin_rpt-contain_sf"/>
</dbReference>
<proteinExistence type="predicted"/>
<dbReference type="InterPro" id="IPR002110">
    <property type="entry name" value="Ankyrin_rpt"/>
</dbReference>
<evidence type="ECO:0000313" key="3">
    <source>
        <dbReference type="Ensembl" id="ENSCABP00000010722.1"/>
    </source>
</evidence>
<dbReference type="PANTHER" id="PTHR46464:SF1">
    <property type="entry name" value="ANKYRIN AND ARMADILLO REPEAT-CONTAINING PROTEIN"/>
    <property type="match status" value="1"/>
</dbReference>
<sequence>MGQLKNISFPNAIFLAPVVPDVPLDCKEVHQIVRELAVGIYCLNQIPSISLDYNYDHSTSCQLPPAYIDTRIGQILISVDYMLKALWHGVYMPKEKRVRFSELWRSNMDIDMDGNPQTEKNIFLEFCSAGLVDLSNEPDFEGIYDENMNEDPTYDPNSAQEKNLFMQYADNILFKLTFGTIQVQQHENVCKFDAAYVLSNVIRLTEDHLDTVTYQRLQQRLILQQKLVKKHLEKKAEIRKNIEYLKIVSFLIPFLLGLKRKMKIPNLNQLLQPYSDDKVKTERELPPFVFGPDFKCQHFHYIKNEYFHVHGGIEFDLVNITILLEHYSIPTMEFDGKNYYVISIELETFYQQLYKTPWWGAINEIISTLKPKRLPLTDIQSLEQFKKRFGYKKAIKCKSLPYGMKSAAERGLSAIFHTFCRKTSTSSLSVVDEYGYALLHHASIHNRVPIICQLIKSHLNINQRRNIHFNPGPTALHLAAQCGSIEALTCLLAFKADYKLTDDRGWMAIHFAAFYDNISCITVLYRKDPDLLEAKTTAEYHSTPLLLAATSGALDTLQYLFSLGANWKKTDSEGNNIIHLAVLYFHTEILKHLIQLDNPDLPVWNTLVEMLQCEDSMRPEMAVRSLEVLCLAKDFYWKCILDSGAIPSLINLLKGHQIKLACITSGVLSNISPHITISKALVEAGGISVLIELLGSGEPELQSRCAVILYDIAQFDNNQNGGIPPLINLLKIRLQDLLVNVINCIRVLCIQNKQNQITVKEHQGIPALVEFLTSQSVKGAMAIEALSDNNTHIQRLFLEKSATKYLLNLKSICSLEKSFLKCVRLKILLVKEKLLFSNFQAFHLTVKEQGATTLWALAGQTLKQQKLMAEQIGYNFIIDMLLSPSDKMQYVGGEAVIALSKDSKLHQNQICEGNGIGPLVRLLRSTKIAEGTLLSVIRALGTICIGL</sequence>
<protein>
    <submittedName>
        <fullName evidence="3">Ankyrin and armadillo repeat containing</fullName>
    </submittedName>
</protein>
<name>A0A8C0IPX1_CHEAB</name>
<dbReference type="PROSITE" id="PS50176">
    <property type="entry name" value="ARM_REPEAT"/>
    <property type="match status" value="1"/>
</dbReference>
<dbReference type="SMART" id="SM00185">
    <property type="entry name" value="ARM"/>
    <property type="match status" value="4"/>
</dbReference>
<keyword evidence="4" id="KW-1185">Reference proteome</keyword>
<feature type="repeat" description="ANK" evidence="1">
    <location>
        <begin position="540"/>
        <end position="572"/>
    </location>
</feature>
<dbReference type="Ensembl" id="ENSCABT00000011735.1">
    <property type="protein sequence ID" value="ENSCABP00000010722.1"/>
    <property type="gene ID" value="ENSCABG00000008027.1"/>
</dbReference>
<evidence type="ECO:0000256" key="1">
    <source>
        <dbReference type="PROSITE-ProRule" id="PRU00023"/>
    </source>
</evidence>
<gene>
    <name evidence="3" type="primary">ANKAR</name>
</gene>
<organism evidence="3 4">
    <name type="scientific">Chelonoidis abingdonii</name>
    <name type="common">Abingdon island giant tortoise</name>
    <name type="synonym">Testudo abingdonii</name>
    <dbReference type="NCBI Taxonomy" id="106734"/>
    <lineage>
        <taxon>Eukaryota</taxon>
        <taxon>Metazoa</taxon>
        <taxon>Chordata</taxon>
        <taxon>Craniata</taxon>
        <taxon>Vertebrata</taxon>
        <taxon>Euteleostomi</taxon>
        <taxon>Archelosauria</taxon>
        <taxon>Testudinata</taxon>
        <taxon>Testudines</taxon>
        <taxon>Cryptodira</taxon>
        <taxon>Durocryptodira</taxon>
        <taxon>Testudinoidea</taxon>
        <taxon>Testudinidae</taxon>
        <taxon>Chelonoidis</taxon>
    </lineage>
</organism>
<dbReference type="Pfam" id="PF13637">
    <property type="entry name" value="Ank_4"/>
    <property type="match status" value="1"/>
</dbReference>
<feature type="repeat" description="ANK" evidence="1">
    <location>
        <begin position="471"/>
        <end position="503"/>
    </location>
</feature>
<dbReference type="PROSITE" id="PS50297">
    <property type="entry name" value="ANK_REP_REGION"/>
    <property type="match status" value="1"/>
</dbReference>
<dbReference type="SMART" id="SM00248">
    <property type="entry name" value="ANK"/>
    <property type="match status" value="5"/>
</dbReference>
<dbReference type="Pfam" id="PF12796">
    <property type="entry name" value="Ank_2"/>
    <property type="match status" value="1"/>
</dbReference>
<dbReference type="InterPro" id="IPR043379">
    <property type="entry name" value="ANKAR"/>
</dbReference>
<evidence type="ECO:0000256" key="2">
    <source>
        <dbReference type="PROSITE-ProRule" id="PRU00259"/>
    </source>
</evidence>
<accession>A0A8C0IPX1</accession>
<dbReference type="PROSITE" id="PS50088">
    <property type="entry name" value="ANK_REPEAT"/>
    <property type="match status" value="2"/>
</dbReference>
<dbReference type="InterPro" id="IPR000225">
    <property type="entry name" value="Armadillo"/>
</dbReference>
<dbReference type="AlphaFoldDB" id="A0A8C0IPX1"/>